<dbReference type="EMBL" id="LT828648">
    <property type="protein sequence ID" value="SLM49782.1"/>
    <property type="molecule type" value="Genomic_DNA"/>
</dbReference>
<dbReference type="PANTHER" id="PTHR43289:SF6">
    <property type="entry name" value="SERINE_THREONINE-PROTEIN KINASE NEKL-3"/>
    <property type="match status" value="1"/>
</dbReference>
<evidence type="ECO:0000313" key="7">
    <source>
        <dbReference type="Proteomes" id="UP000192042"/>
    </source>
</evidence>
<evidence type="ECO:0000259" key="5">
    <source>
        <dbReference type="PROSITE" id="PS50011"/>
    </source>
</evidence>
<dbReference type="InterPro" id="IPR000719">
    <property type="entry name" value="Prot_kinase_dom"/>
</dbReference>
<feature type="domain" description="Protein kinase" evidence="5">
    <location>
        <begin position="1"/>
        <end position="245"/>
    </location>
</feature>
<evidence type="ECO:0000256" key="4">
    <source>
        <dbReference type="ARBA" id="ARBA00022840"/>
    </source>
</evidence>
<name>A0A1W1I9W8_9BACT</name>
<proteinExistence type="predicted"/>
<gene>
    <name evidence="6" type="ORF">NSJP_3615</name>
</gene>
<keyword evidence="3 6" id="KW-0418">Kinase</keyword>
<reference evidence="6 7" key="1">
    <citation type="submission" date="2017-03" db="EMBL/GenBank/DDBJ databases">
        <authorList>
            <person name="Afonso C.L."/>
            <person name="Miller P.J."/>
            <person name="Scott M.A."/>
            <person name="Spackman E."/>
            <person name="Goraichik I."/>
            <person name="Dimitrov K.M."/>
            <person name="Suarez D.L."/>
            <person name="Swayne D.E."/>
        </authorList>
    </citation>
    <scope>NUCLEOTIDE SEQUENCE [LARGE SCALE GENOMIC DNA]</scope>
    <source>
        <strain evidence="6">Genome sequencing of Nitrospira japonica strain NJ11</strain>
    </source>
</reference>
<evidence type="ECO:0000313" key="6">
    <source>
        <dbReference type="EMBL" id="SLM49782.1"/>
    </source>
</evidence>
<dbReference type="RefSeq" id="WP_080887955.1">
    <property type="nucleotide sequence ID" value="NZ_LT828648.1"/>
</dbReference>
<dbReference type="Pfam" id="PF00069">
    <property type="entry name" value="Pkinase"/>
    <property type="match status" value="1"/>
</dbReference>
<dbReference type="SUPFAM" id="SSF56112">
    <property type="entry name" value="Protein kinase-like (PK-like)"/>
    <property type="match status" value="1"/>
</dbReference>
<keyword evidence="7" id="KW-1185">Reference proteome</keyword>
<dbReference type="STRING" id="1325564.NSJP_3615"/>
<dbReference type="Gene3D" id="1.10.510.10">
    <property type="entry name" value="Transferase(Phosphotransferase) domain 1"/>
    <property type="match status" value="1"/>
</dbReference>
<dbReference type="KEGG" id="nja:NSJP_3615"/>
<dbReference type="CDD" id="cd14014">
    <property type="entry name" value="STKc_PknB_like"/>
    <property type="match status" value="1"/>
</dbReference>
<dbReference type="InterPro" id="IPR011009">
    <property type="entry name" value="Kinase-like_dom_sf"/>
</dbReference>
<dbReference type="GO" id="GO:0005524">
    <property type="term" value="F:ATP binding"/>
    <property type="evidence" value="ECO:0007669"/>
    <property type="project" value="UniProtKB-KW"/>
</dbReference>
<dbReference type="SMART" id="SM00220">
    <property type="entry name" value="S_TKc"/>
    <property type="match status" value="1"/>
</dbReference>
<evidence type="ECO:0000256" key="1">
    <source>
        <dbReference type="ARBA" id="ARBA00022679"/>
    </source>
</evidence>
<dbReference type="Proteomes" id="UP000192042">
    <property type="component" value="Chromosome I"/>
</dbReference>
<protein>
    <submittedName>
        <fullName evidence="6">Putative Serine/threonine protein kinase</fullName>
    </submittedName>
</protein>
<evidence type="ECO:0000256" key="2">
    <source>
        <dbReference type="ARBA" id="ARBA00022741"/>
    </source>
</evidence>
<dbReference type="AlphaFoldDB" id="A0A1W1I9W8"/>
<keyword evidence="4" id="KW-0067">ATP-binding</keyword>
<keyword evidence="2" id="KW-0547">Nucleotide-binding</keyword>
<dbReference type="GO" id="GO:0004674">
    <property type="term" value="F:protein serine/threonine kinase activity"/>
    <property type="evidence" value="ECO:0007669"/>
    <property type="project" value="UniProtKB-KW"/>
</dbReference>
<dbReference type="OrthoDB" id="9813021at2"/>
<accession>A0A1W1I9W8</accession>
<evidence type="ECO:0000256" key="3">
    <source>
        <dbReference type="ARBA" id="ARBA00022777"/>
    </source>
</evidence>
<keyword evidence="1" id="KW-0808">Transferase</keyword>
<keyword evidence="6" id="KW-0723">Serine/threonine-protein kinase</keyword>
<organism evidence="6 7">
    <name type="scientific">Nitrospira japonica</name>
    <dbReference type="NCBI Taxonomy" id="1325564"/>
    <lineage>
        <taxon>Bacteria</taxon>
        <taxon>Pseudomonadati</taxon>
        <taxon>Nitrospirota</taxon>
        <taxon>Nitrospiria</taxon>
        <taxon>Nitrospirales</taxon>
        <taxon>Nitrospiraceae</taxon>
        <taxon>Nitrospira</taxon>
    </lineage>
</organism>
<sequence>MGVVYQVETVPAREVVALKLCFSDDDSMIKRFAREVRFMASVNHPHVMQVISQNTDYLPAYFTMPLAQQSISAEIIKGLSEEETLNIFKQICLGVQAIHNAGGTHRDIKPDNIMRMMDGNVVISDFGLIKLDPRDTTTLTQTAAFLGTRVYCAPEQLIPGGSRGADARTDVYQLGKTLYEMLTKETPALIERSKIPSGLTYIIEKATQQQPDNRYQSVGSLLDAVLSYVSSKSPGASPDQEYELIIQEITGLAERGQYQTENLEKLMVVLLRFAGEPETFIEQFDRIPREVLPVLARHLSPSLHRVLVSYRQIIESAIGNYSFSYAEVVANKMKAIFDHAEEPSIKAAAIAATLIAAVKCNRFAAMDVFSSMITSIRKSEDAIAIADILNEEIGYYEVIASQVPRSKIHAAIRRVYDAAVAKG</sequence>
<dbReference type="PANTHER" id="PTHR43289">
    <property type="entry name" value="MITOGEN-ACTIVATED PROTEIN KINASE KINASE KINASE 20-RELATED"/>
    <property type="match status" value="1"/>
</dbReference>
<dbReference type="PROSITE" id="PS50011">
    <property type="entry name" value="PROTEIN_KINASE_DOM"/>
    <property type="match status" value="1"/>
</dbReference>